<evidence type="ECO:0000259" key="2">
    <source>
        <dbReference type="Pfam" id="PF13952"/>
    </source>
</evidence>
<organism evidence="4 5">
    <name type="scientific">Coffea arabica</name>
    <name type="common">Arabian coffee</name>
    <dbReference type="NCBI Taxonomy" id="13443"/>
    <lineage>
        <taxon>Eukaryota</taxon>
        <taxon>Viridiplantae</taxon>
        <taxon>Streptophyta</taxon>
        <taxon>Embryophyta</taxon>
        <taxon>Tracheophyta</taxon>
        <taxon>Spermatophyta</taxon>
        <taxon>Magnoliopsida</taxon>
        <taxon>eudicotyledons</taxon>
        <taxon>Gunneridae</taxon>
        <taxon>Pentapetalae</taxon>
        <taxon>asterids</taxon>
        <taxon>lamiids</taxon>
        <taxon>Gentianales</taxon>
        <taxon>Rubiaceae</taxon>
        <taxon>Ixoroideae</taxon>
        <taxon>Gardenieae complex</taxon>
        <taxon>Bertiereae - Coffeeae clade</taxon>
        <taxon>Coffeeae</taxon>
        <taxon>Coffea</taxon>
    </lineage>
</organism>
<dbReference type="InterPro" id="IPR004242">
    <property type="entry name" value="Transposase_21"/>
</dbReference>
<sequence>MKGFLTTYTNWIYHGEDPWDFNQENMNNGVFRRIENDDMNELIHETLGRTLEENSNINLEELRGACDEETNKFFKLLKHAETELYPGCKNFTLLSFVIKLLHVKSLCRWSNNSMTILLELLKEVFPENELFPSSYRDAWKIVKDLGLSYHKIHACPNDCLIYWKETEHETFCRKCGTPRYKQIVKQSDDSSEQANKVPAKLVRYFPLKPRLQRLFMSSKTASLMRWHEEERIKDGKLRHPADSLAWKHFNDRHPSFASDPRNVRVGLAADGFNLFKAMNNKYSTWPVILVPYNLPSWMCMKQTSFMLCLLIDGPKAPGNDIHVYLQPVIDELNEFWDPGVPTYDAASKQMFYLRAALLWTINDFPAYGNLSGWSTKGKYACPCCNKDVRSQWLMHSKKHCYLGHRRFLAIDHPYRLNRAQFDGTIEKHSRPVRLYGFEILEQLRDFRNEFGKDQPVSSARKRKRRTKDNNDFEQSPICRYNWKRLNVFFQLPYWVDNLLPHNLDIMHIEKNFLENLLWTLLGMGKTNDDINARYDLKEMGIRKALHPQSKGDKVFLPPACFTMSKDEKEIFCNVLKTVKVPDGYASNISRCVNIKERQISGLKSHDCHILMQQLLSIAVRRILPKHVCRIIIELRDIFRQLYSKVLTVADCETLEDRTPPALCELEKMFPPPFFNIMEHLLVHLPEEAKLGGPFQFRSMYPIERYLCTLKNYVRSRSHPEGSIAEGYLAEECMTFCSMYLDNIESKLNRPPRNYESEYLNRQIGRPLGKEEVIYLDDVSWVQAHRYVLGNLETVDPFRRDHKHLLKLEKPRMSNYEREKIHSETFYKWFKKHVADLEKSNSCHDYYKEIAYLAAGPDKWAKSYSGYIVNGFRFHTKKREMRRQTQNSGVFVNASANSFASTKDKNPISGILEYYGVLVDIVELRYSNDIKFVMFKCDWVDNVTGMKQDEHNFTLVNFDHILYKQNTKNDEPFILASQAQQAWYVRDALEPEWNIVVKMTPRDLFIIDPEINICEDIQDEHSGWQHVNNNNSEDSNVSWVREGVDGVILDAQTTKSKAHVAEVDDGFFSDEDNLGIDNTIDDTSDDDDFFDKAQQGDKADD</sequence>
<protein>
    <recommendedName>
        <fullName evidence="6">Transposase</fullName>
    </recommendedName>
</protein>
<name>A0ABM4W6W3_COFAR</name>
<feature type="compositionally biased region" description="Basic and acidic residues" evidence="1">
    <location>
        <begin position="1089"/>
        <end position="1100"/>
    </location>
</feature>
<dbReference type="InterPro" id="IPR025452">
    <property type="entry name" value="DUF4218"/>
</dbReference>
<dbReference type="Pfam" id="PF02992">
    <property type="entry name" value="Transposase_21"/>
    <property type="match status" value="1"/>
</dbReference>
<evidence type="ECO:0000259" key="3">
    <source>
        <dbReference type="Pfam" id="PF13960"/>
    </source>
</evidence>
<dbReference type="PANTHER" id="PTHR48258">
    <property type="entry name" value="DUF4218 DOMAIN-CONTAINING PROTEIN-RELATED"/>
    <property type="match status" value="1"/>
</dbReference>
<feature type="domain" description="DUF4218" evidence="3">
    <location>
        <begin position="641"/>
        <end position="753"/>
    </location>
</feature>
<dbReference type="InterPro" id="IPR025312">
    <property type="entry name" value="DUF4216"/>
</dbReference>
<dbReference type="PANTHER" id="PTHR48258:SF15">
    <property type="entry name" value="OS02G0543900 PROTEIN"/>
    <property type="match status" value="1"/>
</dbReference>
<dbReference type="Pfam" id="PF13960">
    <property type="entry name" value="DUF4218"/>
    <property type="match status" value="1"/>
</dbReference>
<evidence type="ECO:0000313" key="4">
    <source>
        <dbReference type="Proteomes" id="UP001652660"/>
    </source>
</evidence>
<proteinExistence type="predicted"/>
<reference evidence="5" key="1">
    <citation type="submission" date="2025-08" db="UniProtKB">
        <authorList>
            <consortium name="RefSeq"/>
        </authorList>
    </citation>
    <scope>IDENTIFICATION</scope>
    <source>
        <tissue evidence="5">Leaves</tissue>
    </source>
</reference>
<accession>A0ABM4W6W3</accession>
<feature type="region of interest" description="Disordered" evidence="1">
    <location>
        <begin position="1070"/>
        <end position="1100"/>
    </location>
</feature>
<dbReference type="Pfam" id="PF13952">
    <property type="entry name" value="DUF4216"/>
    <property type="match status" value="1"/>
</dbReference>
<dbReference type="RefSeq" id="XP_071927524.1">
    <property type="nucleotide sequence ID" value="XM_072071423.1"/>
</dbReference>
<feature type="domain" description="DUF4216" evidence="2">
    <location>
        <begin position="921"/>
        <end position="995"/>
    </location>
</feature>
<evidence type="ECO:0000313" key="5">
    <source>
        <dbReference type="RefSeq" id="XP_071927524.1"/>
    </source>
</evidence>
<gene>
    <name evidence="5" type="primary">LOC113716123</name>
</gene>
<evidence type="ECO:0008006" key="6">
    <source>
        <dbReference type="Google" id="ProtNLM"/>
    </source>
</evidence>
<evidence type="ECO:0000256" key="1">
    <source>
        <dbReference type="SAM" id="MobiDB-lite"/>
    </source>
</evidence>
<feature type="compositionally biased region" description="Acidic residues" evidence="1">
    <location>
        <begin position="1070"/>
        <end position="1088"/>
    </location>
</feature>
<dbReference type="GeneID" id="113716123"/>
<keyword evidence="4" id="KW-1185">Reference proteome</keyword>
<dbReference type="Proteomes" id="UP001652660">
    <property type="component" value="Chromosome 11c"/>
</dbReference>